<keyword evidence="3" id="KW-1185">Reference proteome</keyword>
<dbReference type="InterPro" id="IPR025484">
    <property type="entry name" value="DUF4376"/>
</dbReference>
<evidence type="ECO:0000259" key="1">
    <source>
        <dbReference type="Pfam" id="PF14301"/>
    </source>
</evidence>
<accession>A0A1G9Z4L1</accession>
<evidence type="ECO:0000313" key="2">
    <source>
        <dbReference type="EMBL" id="SDN15623.1"/>
    </source>
</evidence>
<dbReference type="EMBL" id="FNID01000012">
    <property type="protein sequence ID" value="SDN15623.1"/>
    <property type="molecule type" value="Genomic_DNA"/>
</dbReference>
<dbReference type="RefSeq" id="WP_092639499.1">
    <property type="nucleotide sequence ID" value="NZ_FNID01000012.1"/>
</dbReference>
<gene>
    <name evidence="2" type="ORF">SAMN05192585_11272</name>
</gene>
<dbReference type="OrthoDB" id="1846582at2"/>
<dbReference type="Proteomes" id="UP000199182">
    <property type="component" value="Unassembled WGS sequence"/>
</dbReference>
<feature type="domain" description="DUF4376" evidence="1">
    <location>
        <begin position="93"/>
        <end position="198"/>
    </location>
</feature>
<dbReference type="AlphaFoldDB" id="A0A1G9Z4L1"/>
<dbReference type="STRING" id="258515.SAMN05192585_11272"/>
<sequence>MSRQFAFVQAGKVEEVVPYIIDIGETSVSLENRVYSDIIKLYFVEIPEGLPVEAGWYYQQGMFRRPNADGSAPALIDIDAITQRYDTTTLDGAKAAKLTEINTACEQAITAGVDVTTTQGTEHFSLTANDQINIAFYEQQLSAGAAQVPYHADGALCRMFSADEIKDVAAAAARHKLYHITYCNHLRDYIKSLITIKEIDGVTYGMTLPEALQSNLTAILTAAGGTTDETTA</sequence>
<protein>
    <recommendedName>
        <fullName evidence="1">DUF4376 domain-containing protein</fullName>
    </recommendedName>
</protein>
<evidence type="ECO:0000313" key="3">
    <source>
        <dbReference type="Proteomes" id="UP000199182"/>
    </source>
</evidence>
<name>A0A1G9Z4L1_9FIRM</name>
<proteinExistence type="predicted"/>
<reference evidence="2 3" key="1">
    <citation type="submission" date="2016-10" db="EMBL/GenBank/DDBJ databases">
        <authorList>
            <person name="de Groot N.N."/>
        </authorList>
    </citation>
    <scope>NUCLEOTIDE SEQUENCE [LARGE SCALE GENOMIC DNA]</scope>
    <source>
        <strain evidence="2 3">CGMCC 1.5012</strain>
    </source>
</reference>
<organism evidence="2 3">
    <name type="scientific">Acetanaerobacterium elongatum</name>
    <dbReference type="NCBI Taxonomy" id="258515"/>
    <lineage>
        <taxon>Bacteria</taxon>
        <taxon>Bacillati</taxon>
        <taxon>Bacillota</taxon>
        <taxon>Clostridia</taxon>
        <taxon>Eubacteriales</taxon>
        <taxon>Oscillospiraceae</taxon>
        <taxon>Acetanaerobacterium</taxon>
    </lineage>
</organism>
<dbReference type="Pfam" id="PF14301">
    <property type="entry name" value="DUF4376"/>
    <property type="match status" value="1"/>
</dbReference>